<feature type="region of interest" description="Disordered" evidence="3">
    <location>
        <begin position="1039"/>
        <end position="1225"/>
    </location>
</feature>
<dbReference type="Gramene" id="Solyc03g112660.3.1">
    <property type="protein sequence ID" value="Solyc03g112660.3.1"/>
    <property type="gene ID" value="Solyc03g112660.3"/>
</dbReference>
<feature type="compositionally biased region" description="Polar residues" evidence="3">
    <location>
        <begin position="111"/>
        <end position="136"/>
    </location>
</feature>
<evidence type="ECO:0000256" key="2">
    <source>
        <dbReference type="SAM" id="Coils"/>
    </source>
</evidence>
<dbReference type="PANTHER" id="PTHR34805:SF1">
    <property type="entry name" value="PROTEIN MODIFIER OF SNC1 1"/>
    <property type="match status" value="1"/>
</dbReference>
<evidence type="ECO:0000259" key="4">
    <source>
        <dbReference type="Pfam" id="PF07001"/>
    </source>
</evidence>
<feature type="compositionally biased region" description="Pro residues" evidence="3">
    <location>
        <begin position="328"/>
        <end position="345"/>
    </location>
</feature>
<feature type="compositionally biased region" description="Basic residues" evidence="3">
    <location>
        <begin position="1292"/>
        <end position="1303"/>
    </location>
</feature>
<feature type="region of interest" description="Disordered" evidence="3">
    <location>
        <begin position="1396"/>
        <end position="1559"/>
    </location>
</feature>
<dbReference type="Proteomes" id="UP000004994">
    <property type="component" value="Chromosome 3"/>
</dbReference>
<feature type="compositionally biased region" description="Polar residues" evidence="3">
    <location>
        <begin position="1155"/>
        <end position="1168"/>
    </location>
</feature>
<feature type="compositionally biased region" description="Low complexity" evidence="3">
    <location>
        <begin position="691"/>
        <end position="701"/>
    </location>
</feature>
<feature type="compositionally biased region" description="Polar residues" evidence="3">
    <location>
        <begin position="213"/>
        <end position="223"/>
    </location>
</feature>
<feature type="compositionally biased region" description="Basic and acidic residues" evidence="3">
    <location>
        <begin position="247"/>
        <end position="272"/>
    </location>
</feature>
<feature type="compositionally biased region" description="Basic residues" evidence="3">
    <location>
        <begin position="981"/>
        <end position="992"/>
    </location>
</feature>
<feature type="compositionally biased region" description="Polar residues" evidence="3">
    <location>
        <begin position="619"/>
        <end position="630"/>
    </location>
</feature>
<dbReference type="PANTHER" id="PTHR34805">
    <property type="entry name" value="PROTEIN MODIFIER OF SNC1 1"/>
    <property type="match status" value="1"/>
</dbReference>
<organism evidence="5">
    <name type="scientific">Solanum lycopersicum</name>
    <name type="common">Tomato</name>
    <name type="synonym">Lycopersicon esculentum</name>
    <dbReference type="NCBI Taxonomy" id="4081"/>
    <lineage>
        <taxon>Eukaryota</taxon>
        <taxon>Viridiplantae</taxon>
        <taxon>Streptophyta</taxon>
        <taxon>Embryophyta</taxon>
        <taxon>Tracheophyta</taxon>
        <taxon>Spermatophyta</taxon>
        <taxon>Magnoliopsida</taxon>
        <taxon>eudicotyledons</taxon>
        <taxon>Gunneridae</taxon>
        <taxon>Pentapetalae</taxon>
        <taxon>asterids</taxon>
        <taxon>lamiids</taxon>
        <taxon>Solanales</taxon>
        <taxon>Solanaceae</taxon>
        <taxon>Solanoideae</taxon>
        <taxon>Solaneae</taxon>
        <taxon>Solanum</taxon>
        <taxon>Solanum subgen. Lycopersicon</taxon>
    </lineage>
</organism>
<feature type="compositionally biased region" description="Polar residues" evidence="3">
    <location>
        <begin position="1190"/>
        <end position="1200"/>
    </location>
</feature>
<proteinExistence type="predicted"/>
<dbReference type="Pfam" id="PF07001">
    <property type="entry name" value="BAT2_N"/>
    <property type="match status" value="1"/>
</dbReference>
<dbReference type="OMA" id="QHDGWEG"/>
<feature type="region of interest" description="Disordered" evidence="3">
    <location>
        <begin position="975"/>
        <end position="1025"/>
    </location>
</feature>
<feature type="region of interest" description="Disordered" evidence="3">
    <location>
        <begin position="408"/>
        <end position="581"/>
    </location>
</feature>
<name>A0A3Q7FRK8_SOLLC</name>
<protein>
    <recommendedName>
        <fullName evidence="4">BAT2 N-terminal domain-containing protein</fullName>
    </recommendedName>
</protein>
<feature type="compositionally biased region" description="Basic and acidic residues" evidence="3">
    <location>
        <begin position="483"/>
        <end position="509"/>
    </location>
</feature>
<feature type="compositionally biased region" description="Polar residues" evidence="3">
    <location>
        <begin position="1470"/>
        <end position="1487"/>
    </location>
</feature>
<keyword evidence="1" id="KW-0597">Phosphoprotein</keyword>
<dbReference type="FunCoup" id="A0A3Q7FRK8">
    <property type="interactions" value="2330"/>
</dbReference>
<reference evidence="5" key="2">
    <citation type="submission" date="2019-01" db="UniProtKB">
        <authorList>
            <consortium name="EnsemblPlants"/>
        </authorList>
    </citation>
    <scope>IDENTIFICATION</scope>
    <source>
        <strain evidence="5">cv. Heinz 1706</strain>
    </source>
</reference>
<feature type="compositionally biased region" description="Basic and acidic residues" evidence="3">
    <location>
        <begin position="1544"/>
        <end position="1555"/>
    </location>
</feature>
<feature type="region of interest" description="Disordered" evidence="3">
    <location>
        <begin position="54"/>
        <end position="159"/>
    </location>
</feature>
<feature type="compositionally biased region" description="Basic and acidic residues" evidence="3">
    <location>
        <begin position="199"/>
        <end position="212"/>
    </location>
</feature>
<feature type="compositionally biased region" description="Low complexity" evidence="3">
    <location>
        <begin position="54"/>
        <end position="106"/>
    </location>
</feature>
<feature type="compositionally biased region" description="Basic and acidic residues" evidence="3">
    <location>
        <begin position="1396"/>
        <end position="1406"/>
    </location>
</feature>
<keyword evidence="6" id="KW-1185">Reference proteome</keyword>
<feature type="region of interest" description="Disordered" evidence="3">
    <location>
        <begin position="328"/>
        <end position="358"/>
    </location>
</feature>
<feature type="compositionally biased region" description="Polar residues" evidence="3">
    <location>
        <begin position="424"/>
        <end position="441"/>
    </location>
</feature>
<feature type="compositionally biased region" description="Basic and acidic residues" evidence="3">
    <location>
        <begin position="670"/>
        <end position="687"/>
    </location>
</feature>
<feature type="compositionally biased region" description="Polar residues" evidence="3">
    <location>
        <begin position="530"/>
        <end position="544"/>
    </location>
</feature>
<feature type="region of interest" description="Disordered" evidence="3">
    <location>
        <begin position="609"/>
        <end position="716"/>
    </location>
</feature>
<feature type="coiled-coil region" evidence="2">
    <location>
        <begin position="759"/>
        <end position="804"/>
    </location>
</feature>
<feature type="compositionally biased region" description="Low complexity" evidence="3">
    <location>
        <begin position="1457"/>
        <end position="1467"/>
    </location>
</feature>
<feature type="compositionally biased region" description="Basic residues" evidence="3">
    <location>
        <begin position="1210"/>
        <end position="1220"/>
    </location>
</feature>
<evidence type="ECO:0000256" key="3">
    <source>
        <dbReference type="SAM" id="MobiDB-lite"/>
    </source>
</evidence>
<feature type="region of interest" description="Disordered" evidence="3">
    <location>
        <begin position="1269"/>
        <end position="1307"/>
    </location>
</feature>
<evidence type="ECO:0000313" key="5">
    <source>
        <dbReference type="EnsemblPlants" id="Solyc03g112660.3.1"/>
    </source>
</evidence>
<keyword evidence="2" id="KW-0175">Coiled coil</keyword>
<dbReference type="STRING" id="4081.A0A3Q7FRK8"/>
<feature type="compositionally biased region" description="Basic and acidic residues" evidence="3">
    <location>
        <begin position="1136"/>
        <end position="1153"/>
    </location>
</feature>
<dbReference type="PaxDb" id="4081-Solyc03g112660.2.1"/>
<dbReference type="EnsemblPlants" id="Solyc03g112660.3.1">
    <property type="protein sequence ID" value="Solyc03g112660.3.1"/>
    <property type="gene ID" value="Solyc03g112660.3"/>
</dbReference>
<feature type="compositionally biased region" description="Polar residues" evidence="3">
    <location>
        <begin position="1039"/>
        <end position="1049"/>
    </location>
</feature>
<evidence type="ECO:0000313" key="6">
    <source>
        <dbReference type="Proteomes" id="UP000004994"/>
    </source>
</evidence>
<dbReference type="GO" id="GO:0040029">
    <property type="term" value="P:epigenetic regulation of gene expression"/>
    <property type="evidence" value="ECO:0000318"/>
    <property type="project" value="GO_Central"/>
</dbReference>
<accession>A0A3Q7FRK8</accession>
<evidence type="ECO:0000256" key="1">
    <source>
        <dbReference type="ARBA" id="ARBA00022553"/>
    </source>
</evidence>
<feature type="compositionally biased region" description="Basic and acidic residues" evidence="3">
    <location>
        <begin position="447"/>
        <end position="474"/>
    </location>
</feature>
<feature type="region of interest" description="Disordered" evidence="3">
    <location>
        <begin position="187"/>
        <end position="276"/>
    </location>
</feature>
<dbReference type="InterPro" id="IPR038808">
    <property type="entry name" value="MOS1-like"/>
</dbReference>
<dbReference type="InterPro" id="IPR009738">
    <property type="entry name" value="BAT2_N"/>
</dbReference>
<feature type="domain" description="BAT2 N-terminal" evidence="4">
    <location>
        <begin position="13"/>
        <end position="129"/>
    </location>
</feature>
<dbReference type="InParanoid" id="A0A3Q7FRK8"/>
<reference evidence="5" key="1">
    <citation type="journal article" date="2012" name="Nature">
        <title>The tomato genome sequence provides insights into fleshy fruit evolution.</title>
        <authorList>
            <consortium name="Tomato Genome Consortium"/>
        </authorList>
    </citation>
    <scope>NUCLEOTIDE SEQUENCE [LARGE SCALE GENOMIC DNA]</scope>
    <source>
        <strain evidence="5">cv. Heinz 1706</strain>
    </source>
</reference>
<sequence>MTSNMLAGERRWVSARRGGMTVLGKVAVPKPLNLPSQRLENHGLDPNVEIVPKGTLSWGSRTSSSTSNPWGSSTHSPNADGGSSSPSHLRSRPSSGSGTRPSTAGSDRTQEPTTSAWGTSSRPLSASGPLSSNKVPSTLARPHSAETRPGSSQLSRFAEPVSEHPVAWGATTTAERLGVLSTKNEGFSLASGDFPTLGSDKDASGKTTESQDHGSCSRPSSASGKVAQPLEKTIASHSDMKGGSFDAWKRDGRSAEDPPQHGMEKWQGDPHQYHSPNVPPQHFDAWRGPPMNSPAALWYRGPPGGPPYGAPVPPGGFPIEPFPYFPPQMPPPAIANSQPGPPPGPGSRGHHPRGGDMYRPQIADAYIRPNMPFRPGFYSGPVAYEGYFGPPMGYCNSNEREIPLMGMPPGPPVYNRYPGPTTPDPSNSHARIGSHGSNTKAMQEALESSRPDDAKGPFKVLLKHDARDERETWEHAAPTNGPYHDRSSQRSLQKHEWGGEHGSEKESQSRRTTGSGNCYPRSYGDRGGDSSDTTNANSLESVNTMKVADGSWAKKSGYVESSGGVPPSSLAPEKVSAPAVTAKDSSLMQKIEGLNAKARASDGRFEASYVSSEEDMNKSELNSKVTNSVNEARGGLMSSERTHTSVTTGNKGGHSIAAMSRRPYHGAQNRNDHPGKPKVDSHDDGWRKKPVAAGSSAVASGTCLEPASSVQACESGPQVEAVEQALIDISASVEKESLSELHDSADTQAQRTKMKELARQRALQLQKEEEERIKQQKAKALAKLEELNRRMQAGDASCQKTEKDSPADVIKQDLQGSSAPETVVSTVKPQARNATLAAHGDVIDASGRMLNKDSQYINPPVVLEFGTSIMVQSEIAIPQPQAFLSKQDANRVSASHGKETCQSSDGGLIRHKRTSFKQRPNMTPKNINEKSVPVCITEVSKGPTDVIINKVQSTEAHEVGLNAELNMVNNAKVAVDSSVQPRRKGNRTNKNKQKLDAVLPRPASPSPVPNDSNPVKVRTQQEKLNSSQLVLDVSSNQAASGDNVVQPSDQSPPLPTEEGHGRVVNQWKPQHPRRTQRNQHSNIHTDKFQGGDTVVWAPVRSQSKTEDVAEASQKTGSNSIGPLKSDNVVQSNSKSKRAEMERYVPKPVAKELAQHGSSQQPLLLSGNSPGPDGTTGRAESRTENAGCSVPTGSATESFSIESRDGDGKHNNKQGKAHGVWRQRGSTELALDTSKNDCKSLDQTQSLKPDGDSLRYESKCSSEFDVSDGWNMPDDFEGQRTTIPVVPDEGTRGKGKRYPSKGHRSTGNFGYEYKNNSVGHQQNHTLSGATEINQMDRRVAAKESRGMGNRTPPHWQPKSHMLAVNNQHEGVSTGAQHITMEGDRGNKRDYHHDKVSIPLRSEKESHDIGAGQADSFSSEDKIVSEVPNIRNLDPRRERKPASFRGRPYSPNQGPVIKAESAPAESAEAVQERSNSGLRRNVNQNNRSGRTQESHENLFSVKDNWQHNTSGGRERQRNNMHYEYQPVGQYNNSKPSNFEEAADGSHSVDQKRYRERGQVQSRRGGLLACDEPQPYQIVLSLFDRISGGPVLGDSFCHGRREKLLANATRVSCSKAWCGRMVLHCYLKKQIKLFFSPRKTNSSPPNSPEKPFFRLHVFVLRYDCTCKVEIMALATHQLQGSYRTCPSSSSWTTANKLRHSVTKIPVGQKDNFISLKCKSCLRIGVPFILKPKGKSLKISAFKSNSQNESGGRASGSKSLKSSVKLSYVPHESEETSVESPRAQNVPISYSAGTDETTNYFAKNIFKSWLTLLRSPSPNQVTNQTVEEPYTMETSETQKMIQEKERVHVLKAVWCFFLSLDATIKIPVLTFVPLYLAVTLVYGAEVSKELTPLWILGPLIVALYVKMLRGICALYVFSFKQTVNVVKNLPTYSLLAYDYIVRGKLKEYIRMRLLQPFIDIKNLDYKEAAKRKAKDIEVFLVEKYLDFVESIWPYYCRTIRFLKRANLI</sequence>